<comment type="caution">
    <text evidence="2">The sequence shown here is derived from an EMBL/GenBank/DDBJ whole genome shotgun (WGS) entry which is preliminary data.</text>
</comment>
<organism evidence="2 3">
    <name type="scientific">Pleurodeles waltl</name>
    <name type="common">Iberian ribbed newt</name>
    <dbReference type="NCBI Taxonomy" id="8319"/>
    <lineage>
        <taxon>Eukaryota</taxon>
        <taxon>Metazoa</taxon>
        <taxon>Chordata</taxon>
        <taxon>Craniata</taxon>
        <taxon>Vertebrata</taxon>
        <taxon>Euteleostomi</taxon>
        <taxon>Amphibia</taxon>
        <taxon>Batrachia</taxon>
        <taxon>Caudata</taxon>
        <taxon>Salamandroidea</taxon>
        <taxon>Salamandridae</taxon>
        <taxon>Pleurodelinae</taxon>
        <taxon>Pleurodeles</taxon>
    </lineage>
</organism>
<dbReference type="AlphaFoldDB" id="A0AAV7ML06"/>
<reference evidence="2" key="1">
    <citation type="journal article" date="2022" name="bioRxiv">
        <title>Sequencing and chromosome-scale assembly of the giantPleurodeles waltlgenome.</title>
        <authorList>
            <person name="Brown T."/>
            <person name="Elewa A."/>
            <person name="Iarovenko S."/>
            <person name="Subramanian E."/>
            <person name="Araus A.J."/>
            <person name="Petzold A."/>
            <person name="Susuki M."/>
            <person name="Suzuki K.-i.T."/>
            <person name="Hayashi T."/>
            <person name="Toyoda A."/>
            <person name="Oliveira C."/>
            <person name="Osipova E."/>
            <person name="Leigh N.D."/>
            <person name="Simon A."/>
            <person name="Yun M.H."/>
        </authorList>
    </citation>
    <scope>NUCLEOTIDE SEQUENCE</scope>
    <source>
        <strain evidence="2">20211129_DDA</strain>
        <tissue evidence="2">Liver</tissue>
    </source>
</reference>
<accession>A0AAV7ML06</accession>
<keyword evidence="3" id="KW-1185">Reference proteome</keyword>
<gene>
    <name evidence="2" type="ORF">NDU88_001614</name>
</gene>
<dbReference type="EMBL" id="JANPWB010000013">
    <property type="protein sequence ID" value="KAJ1104202.1"/>
    <property type="molecule type" value="Genomic_DNA"/>
</dbReference>
<sequence length="89" mass="9923">MGPRSAAGLLQASSGGWGCPELPQAAAPLRLVWLREVCELREEEETARRSSGGLSPECEERPRHRPQRREEERAHQSHGQPHSLQGNSF</sequence>
<name>A0AAV7ML06_PLEWA</name>
<evidence type="ECO:0000256" key="1">
    <source>
        <dbReference type="SAM" id="MobiDB-lite"/>
    </source>
</evidence>
<feature type="region of interest" description="Disordered" evidence="1">
    <location>
        <begin position="1"/>
        <end position="21"/>
    </location>
</feature>
<evidence type="ECO:0000313" key="3">
    <source>
        <dbReference type="Proteomes" id="UP001066276"/>
    </source>
</evidence>
<feature type="region of interest" description="Disordered" evidence="1">
    <location>
        <begin position="43"/>
        <end position="89"/>
    </location>
</feature>
<feature type="compositionally biased region" description="Polar residues" evidence="1">
    <location>
        <begin position="77"/>
        <end position="89"/>
    </location>
</feature>
<proteinExistence type="predicted"/>
<feature type="compositionally biased region" description="Basic and acidic residues" evidence="1">
    <location>
        <begin position="58"/>
        <end position="75"/>
    </location>
</feature>
<protein>
    <submittedName>
        <fullName evidence="2">Uncharacterized protein</fullName>
    </submittedName>
</protein>
<evidence type="ECO:0000313" key="2">
    <source>
        <dbReference type="EMBL" id="KAJ1104202.1"/>
    </source>
</evidence>
<dbReference type="Proteomes" id="UP001066276">
    <property type="component" value="Chromosome 9"/>
</dbReference>